<comment type="similarity">
    <text evidence="5">Belongs to the sirtuin family. Class II subfamily.</text>
</comment>
<reference evidence="9" key="1">
    <citation type="submission" date="2025-08" db="UniProtKB">
        <authorList>
            <consortium name="RefSeq"/>
        </authorList>
    </citation>
    <scope>IDENTIFICATION</scope>
    <source>
        <tissue evidence="9">Testes</tissue>
    </source>
</reference>
<evidence type="ECO:0000256" key="6">
    <source>
        <dbReference type="PROSITE-ProRule" id="PRU00236"/>
    </source>
</evidence>
<dbReference type="CDD" id="cd01409">
    <property type="entry name" value="SIRT4"/>
    <property type="match status" value="1"/>
</dbReference>
<dbReference type="Gene3D" id="3.30.1600.10">
    <property type="entry name" value="SIR2/SIRT2 'Small Domain"/>
    <property type="match status" value="1"/>
</dbReference>
<evidence type="ECO:0000259" key="7">
    <source>
        <dbReference type="PROSITE" id="PS50305"/>
    </source>
</evidence>
<keyword evidence="2 5" id="KW-0479">Metal-binding</keyword>
<comment type="subcellular location">
    <subcellularLocation>
        <location evidence="5">Mitochondrion matrix</location>
    </subcellularLocation>
</comment>
<dbReference type="PANTHER" id="PTHR11085">
    <property type="entry name" value="NAD-DEPENDENT PROTEIN DEACYLASE SIRTUIN-5, MITOCHONDRIAL-RELATED"/>
    <property type="match status" value="1"/>
</dbReference>
<evidence type="ECO:0000313" key="8">
    <source>
        <dbReference type="Proteomes" id="UP000694865"/>
    </source>
</evidence>
<feature type="active site" description="Proton acceptor" evidence="5 6">
    <location>
        <position position="166"/>
    </location>
</feature>
<comment type="catalytic activity">
    <reaction evidence="5">
        <text>N(6)-acetyl-L-lysyl-[protein] + NAD(+) + H2O = 2''-O-acetyl-ADP-D-ribose + nicotinamide + L-lysyl-[protein]</text>
        <dbReference type="Rhea" id="RHEA:43636"/>
        <dbReference type="Rhea" id="RHEA-COMP:9752"/>
        <dbReference type="Rhea" id="RHEA-COMP:10731"/>
        <dbReference type="ChEBI" id="CHEBI:15377"/>
        <dbReference type="ChEBI" id="CHEBI:17154"/>
        <dbReference type="ChEBI" id="CHEBI:29969"/>
        <dbReference type="ChEBI" id="CHEBI:57540"/>
        <dbReference type="ChEBI" id="CHEBI:61930"/>
        <dbReference type="ChEBI" id="CHEBI:83767"/>
        <dbReference type="EC" id="2.3.1.286"/>
    </reaction>
</comment>
<organism evidence="8 9">
    <name type="scientific">Saccoglossus kowalevskii</name>
    <name type="common">Acorn worm</name>
    <dbReference type="NCBI Taxonomy" id="10224"/>
    <lineage>
        <taxon>Eukaryota</taxon>
        <taxon>Metazoa</taxon>
        <taxon>Hemichordata</taxon>
        <taxon>Enteropneusta</taxon>
        <taxon>Harrimaniidae</taxon>
        <taxon>Saccoglossus</taxon>
    </lineage>
</organism>
<feature type="binding site" evidence="5 6">
    <location>
        <position position="228"/>
    </location>
    <ligand>
        <name>Zn(2+)</name>
        <dbReference type="ChEBI" id="CHEBI:29105"/>
    </ligand>
</feature>
<dbReference type="PANTHER" id="PTHR11085:SF10">
    <property type="entry name" value="NAD-DEPENDENT PROTEIN DEACYLASE SIRTUIN-5, MITOCHONDRIAL-RELATED"/>
    <property type="match status" value="1"/>
</dbReference>
<dbReference type="Proteomes" id="UP000694865">
    <property type="component" value="Unplaced"/>
</dbReference>
<dbReference type="Pfam" id="PF02146">
    <property type="entry name" value="SIR2"/>
    <property type="match status" value="1"/>
</dbReference>
<evidence type="ECO:0000313" key="9">
    <source>
        <dbReference type="RefSeq" id="XP_002732103.1"/>
    </source>
</evidence>
<dbReference type="RefSeq" id="XP_002732103.1">
    <property type="nucleotide sequence ID" value="XM_002732057.2"/>
</dbReference>
<dbReference type="InterPro" id="IPR026591">
    <property type="entry name" value="Sirtuin_cat_small_dom_sf"/>
</dbReference>
<proteinExistence type="inferred from homology"/>
<dbReference type="InterPro" id="IPR029035">
    <property type="entry name" value="DHS-like_NAD/FAD-binding_dom"/>
</dbReference>
<feature type="binding site" evidence="5 6">
    <location>
        <position position="225"/>
    </location>
    <ligand>
        <name>Zn(2+)</name>
        <dbReference type="ChEBI" id="CHEBI:29105"/>
    </ligand>
</feature>
<dbReference type="PROSITE" id="PS50305">
    <property type="entry name" value="SIRTUIN"/>
    <property type="match status" value="1"/>
</dbReference>
<evidence type="ECO:0000256" key="5">
    <source>
        <dbReference type="HAMAP-Rule" id="MF_03161"/>
    </source>
</evidence>
<dbReference type="InterPro" id="IPR026587">
    <property type="entry name" value="Sirtuin_class_II"/>
</dbReference>
<keyword evidence="8" id="KW-1185">Reference proteome</keyword>
<sequence>MALFKLLCTKKLFRCTLTLPSAFYSSEAVTTSTRLKFVPVSDPAEERQVKQLTDFVNNSQSLFILSGAGISTESGIPDYRSEGVGLYARSDQRPIQYSDFLRYPSRRVKYWARNYVGWPLFSSVQPNLTHKICADWEEAGKVHWLVTQNVDALHTKAGSKNITELHGCSHRVVCLSCQSITPRKELQKIISELNPRFKVESLNISPDGDVLLSDEEIKGFQVPECTNCGGILKPDVVFFGDNVPRPIVHFVFKKLSECDSVLVIGSSLFVYSGYRFILAASEQKKPVAVLNIGETRADHLADLKINAKVSDVLQQVKLR</sequence>
<dbReference type="GeneID" id="100377662"/>
<evidence type="ECO:0000256" key="1">
    <source>
        <dbReference type="ARBA" id="ARBA00022679"/>
    </source>
</evidence>
<keyword evidence="5" id="KW-0496">Mitochondrion</keyword>
<dbReference type="InterPro" id="IPR026590">
    <property type="entry name" value="Ssirtuin_cat_dom"/>
</dbReference>
<dbReference type="InterPro" id="IPR050134">
    <property type="entry name" value="NAD-dep_sirtuin_deacylases"/>
</dbReference>
<dbReference type="NCBIfam" id="NF003738">
    <property type="entry name" value="PRK05333.1"/>
    <property type="match status" value="1"/>
</dbReference>
<evidence type="ECO:0000256" key="2">
    <source>
        <dbReference type="ARBA" id="ARBA00022723"/>
    </source>
</evidence>
<feature type="binding site" evidence="5">
    <location>
        <begin position="291"/>
        <end position="293"/>
    </location>
    <ligand>
        <name>NAD(+)</name>
        <dbReference type="ChEBI" id="CHEBI:57540"/>
    </ligand>
</feature>
<comment type="function">
    <text evidence="5">NAD-dependent protein deacylase. Catalyzes the NAD-dependent hydrolysis of acyl groups from lysine residues.</text>
</comment>
<dbReference type="InterPro" id="IPR003000">
    <property type="entry name" value="Sirtuin"/>
</dbReference>
<feature type="binding site" evidence="5">
    <location>
        <begin position="265"/>
        <end position="267"/>
    </location>
    <ligand>
        <name>NAD(+)</name>
        <dbReference type="ChEBI" id="CHEBI:57540"/>
    </ligand>
</feature>
<keyword evidence="3 5" id="KW-0862">Zinc</keyword>
<feature type="binding site" evidence="5">
    <location>
        <position position="309"/>
    </location>
    <ligand>
        <name>NAD(+)</name>
        <dbReference type="ChEBI" id="CHEBI:57540"/>
    </ligand>
</feature>
<dbReference type="EC" id="2.3.1.-" evidence="5"/>
<gene>
    <name evidence="9" type="primary">LOC100377662</name>
</gene>
<dbReference type="HAMAP" id="MF_01967">
    <property type="entry name" value="Sirtuin_ClassII"/>
    <property type="match status" value="1"/>
</dbReference>
<keyword evidence="4 5" id="KW-0520">NAD</keyword>
<name>A0ABM0GKT7_SACKO</name>
<dbReference type="Gene3D" id="3.40.50.1220">
    <property type="entry name" value="TPP-binding domain"/>
    <property type="match status" value="1"/>
</dbReference>
<feature type="domain" description="Deacetylase sirtuin-type" evidence="7">
    <location>
        <begin position="42"/>
        <end position="319"/>
    </location>
</feature>
<dbReference type="SUPFAM" id="SSF52467">
    <property type="entry name" value="DHS-like NAD/FAD-binding domain"/>
    <property type="match status" value="1"/>
</dbReference>
<comment type="cofactor">
    <cofactor evidence="5">
        <name>Zn(2+)</name>
        <dbReference type="ChEBI" id="CHEBI:29105"/>
    </cofactor>
    <text evidence="5">Binds 1 zinc ion per subunit.</text>
</comment>
<protein>
    <recommendedName>
        <fullName evidence="5">NAD-dependent protein deacylase</fullName>
        <ecNumber evidence="5">2.3.1.-</ecNumber>
    </recommendedName>
    <alternativeName>
        <fullName evidence="5">Regulatory protein SIR2 homolog</fullName>
    </alternativeName>
</protein>
<feature type="binding site" evidence="5">
    <location>
        <begin position="67"/>
        <end position="87"/>
    </location>
    <ligand>
        <name>NAD(+)</name>
        <dbReference type="ChEBI" id="CHEBI:57540"/>
    </ligand>
</feature>
<feature type="binding site" evidence="5 6">
    <location>
        <position position="174"/>
    </location>
    <ligand>
        <name>Zn(2+)</name>
        <dbReference type="ChEBI" id="CHEBI:29105"/>
    </ligand>
</feature>
<keyword evidence="1 5" id="KW-0808">Transferase</keyword>
<evidence type="ECO:0000256" key="4">
    <source>
        <dbReference type="ARBA" id="ARBA00023027"/>
    </source>
</evidence>
<feature type="binding site" evidence="5 6">
    <location>
        <position position="177"/>
    </location>
    <ligand>
        <name>Zn(2+)</name>
        <dbReference type="ChEBI" id="CHEBI:29105"/>
    </ligand>
</feature>
<accession>A0ABM0GKT7</accession>
<feature type="binding site" evidence="5">
    <location>
        <begin position="148"/>
        <end position="151"/>
    </location>
    <ligand>
        <name>NAD(+)</name>
        <dbReference type="ChEBI" id="CHEBI:57540"/>
    </ligand>
</feature>
<evidence type="ECO:0000256" key="3">
    <source>
        <dbReference type="ARBA" id="ARBA00022833"/>
    </source>
</evidence>